<dbReference type="RefSeq" id="WP_091916974.1">
    <property type="nucleotide sequence ID" value="NZ_FOIQ01000006.1"/>
</dbReference>
<dbReference type="Proteomes" id="UP000199373">
    <property type="component" value="Unassembled WGS sequence"/>
</dbReference>
<dbReference type="CDD" id="cd13121">
    <property type="entry name" value="BF2867_like_C"/>
    <property type="match status" value="1"/>
</dbReference>
<dbReference type="Pfam" id="PF13149">
    <property type="entry name" value="Mfa_like_1"/>
    <property type="match status" value="1"/>
</dbReference>
<sequence>MTRKTLILILASLLLLAGCCDDHALEGDRLDAIVIPATVMADGQGYSWTDGCWTVNDRIALQIGNTVKMYEASTENGGQLRATSEEEPFYWTRGTGEEQTVKGWYLGNGKTQKVLPETWAVVSNQNANGGRGVEESDFLYAPPTAISRVEGDRFKRSICFYHQTAKVVVRIKNAGVLAENPSVFQGITIGCESFPIVMEARFTEPAEGNYGSWTPNGSTGYITPHEIVTNDAHIYLKCYEALVIPQNLSGTPMLVFTINNTAFYYEPSGGEADLLAGHQFFYDVEVTQGSITVTPSFEGNEKWTWNESQEDVTSISTDIQPWLTDSRWTKQGSDIQVKAGEIPIHFANEWWTADATEHIDSNVGDGGIDTSDTHWNGGDTDQVDSNDKDIEQDPNGGNWEQGDEEPVTSHPKNS</sequence>
<proteinExistence type="predicted"/>
<keyword evidence="2" id="KW-0732">Signal</keyword>
<dbReference type="AlphaFoldDB" id="A0A1I0QFE0"/>
<evidence type="ECO:0008006" key="5">
    <source>
        <dbReference type="Google" id="ProtNLM"/>
    </source>
</evidence>
<feature type="region of interest" description="Disordered" evidence="1">
    <location>
        <begin position="362"/>
        <end position="414"/>
    </location>
</feature>
<evidence type="ECO:0000256" key="1">
    <source>
        <dbReference type="SAM" id="MobiDB-lite"/>
    </source>
</evidence>
<feature type="chain" id="PRO_5011732670" description="Fimbrillin-like" evidence="2">
    <location>
        <begin position="25"/>
        <end position="414"/>
    </location>
</feature>
<dbReference type="PROSITE" id="PS51257">
    <property type="entry name" value="PROKAR_LIPOPROTEIN"/>
    <property type="match status" value="1"/>
</dbReference>
<organism evidence="3 4">
    <name type="scientific">Prevotella aff. ruminicola Tc2-24</name>
    <dbReference type="NCBI Taxonomy" id="81582"/>
    <lineage>
        <taxon>Bacteria</taxon>
        <taxon>Pseudomonadati</taxon>
        <taxon>Bacteroidota</taxon>
        <taxon>Bacteroidia</taxon>
        <taxon>Bacteroidales</taxon>
        <taxon>Prevotellaceae</taxon>
        <taxon>Prevotella</taxon>
    </lineage>
</organism>
<accession>A0A1I0QFE0</accession>
<evidence type="ECO:0000313" key="4">
    <source>
        <dbReference type="Proteomes" id="UP000199373"/>
    </source>
</evidence>
<reference evidence="3 4" key="1">
    <citation type="submission" date="2016-10" db="EMBL/GenBank/DDBJ databases">
        <authorList>
            <person name="de Groot N.N."/>
        </authorList>
    </citation>
    <scope>NUCLEOTIDE SEQUENCE [LARGE SCALE GENOMIC DNA]</scope>
    <source>
        <strain evidence="3 4">TC2-24</strain>
    </source>
</reference>
<feature type="signal peptide" evidence="2">
    <location>
        <begin position="1"/>
        <end position="24"/>
    </location>
</feature>
<evidence type="ECO:0000313" key="3">
    <source>
        <dbReference type="EMBL" id="SEW25823.1"/>
    </source>
</evidence>
<dbReference type="InterPro" id="IPR025049">
    <property type="entry name" value="Mfa-like_1"/>
</dbReference>
<protein>
    <recommendedName>
        <fullName evidence="5">Fimbrillin-like</fullName>
    </recommendedName>
</protein>
<dbReference type="EMBL" id="FOIQ01000006">
    <property type="protein sequence ID" value="SEW25823.1"/>
    <property type="molecule type" value="Genomic_DNA"/>
</dbReference>
<evidence type="ECO:0000256" key="2">
    <source>
        <dbReference type="SAM" id="SignalP"/>
    </source>
</evidence>
<name>A0A1I0QFE0_9BACT</name>
<dbReference type="Gene3D" id="2.60.40.2630">
    <property type="match status" value="1"/>
</dbReference>
<keyword evidence="4" id="KW-1185">Reference proteome</keyword>
<gene>
    <name evidence="3" type="ORF">SAMN04487850_2429</name>
</gene>